<evidence type="ECO:0000256" key="2">
    <source>
        <dbReference type="ARBA" id="ARBA00008424"/>
    </source>
</evidence>
<dbReference type="EMBL" id="CP043450">
    <property type="protein sequence ID" value="QEM09185.1"/>
    <property type="molecule type" value="Genomic_DNA"/>
</dbReference>
<evidence type="ECO:0000256" key="1">
    <source>
        <dbReference type="ARBA" id="ARBA00002333"/>
    </source>
</evidence>
<gene>
    <name evidence="3" type="ORF">DEO27_003860</name>
</gene>
<proteinExistence type="inferred from homology"/>
<accession>A0A5C1HU62</accession>
<comment type="function">
    <text evidence="1">Might have a role analogous to that of eukaryotic histone proteins.</text>
</comment>
<keyword evidence="4" id="KW-1185">Reference proteome</keyword>
<dbReference type="GO" id="GO:0003677">
    <property type="term" value="F:DNA binding"/>
    <property type="evidence" value="ECO:0007669"/>
    <property type="project" value="InterPro"/>
</dbReference>
<dbReference type="RefSeq" id="WP_112569919.1">
    <property type="nucleotide sequence ID" value="NZ_CP043450.1"/>
</dbReference>
<sequence>MEKIAELKALVETAEKEGAAFYEKGNKAAGTRLRNALQQIKVLATDLRKDVTEKKNETK</sequence>
<protein>
    <submittedName>
        <fullName evidence="3">Histone H1</fullName>
    </submittedName>
</protein>
<organism evidence="3 4">
    <name type="scientific">Mucilaginibacter rubeus</name>
    <dbReference type="NCBI Taxonomy" id="2027860"/>
    <lineage>
        <taxon>Bacteria</taxon>
        <taxon>Pseudomonadati</taxon>
        <taxon>Bacteroidota</taxon>
        <taxon>Sphingobacteriia</taxon>
        <taxon>Sphingobacteriales</taxon>
        <taxon>Sphingobacteriaceae</taxon>
        <taxon>Mucilaginibacter</taxon>
    </lineage>
</organism>
<dbReference type="Pfam" id="PF07432">
    <property type="entry name" value="Hc1"/>
    <property type="match status" value="1"/>
</dbReference>
<dbReference type="OrthoDB" id="9808717at2"/>
<name>A0A5C1HU62_9SPHI</name>
<evidence type="ECO:0000313" key="3">
    <source>
        <dbReference type="EMBL" id="QEM09185.1"/>
    </source>
</evidence>
<dbReference type="GO" id="GO:0030527">
    <property type="term" value="F:structural constituent of chromatin"/>
    <property type="evidence" value="ECO:0007669"/>
    <property type="project" value="InterPro"/>
</dbReference>
<dbReference type="InterPro" id="IPR010886">
    <property type="entry name" value="Hc1"/>
</dbReference>
<reference evidence="3" key="1">
    <citation type="submission" date="2019-08" db="EMBL/GenBank/DDBJ databases">
        <title>Comparative genome analysis confer to the adaptation heavy metal polluted environment.</title>
        <authorList>
            <person name="Li Y."/>
        </authorList>
    </citation>
    <scope>NUCLEOTIDE SEQUENCE [LARGE SCALE GENOMIC DNA]</scope>
    <source>
        <strain evidence="3">P1</strain>
    </source>
</reference>
<comment type="similarity">
    <text evidence="2">Belongs to the histone H1/H5 family. HCT subfamily.</text>
</comment>
<dbReference type="KEGG" id="mrub:DEO27_003860"/>
<dbReference type="Proteomes" id="UP000251402">
    <property type="component" value="Chromosome"/>
</dbReference>
<dbReference type="AlphaFoldDB" id="A0A5C1HU62"/>
<evidence type="ECO:0000313" key="4">
    <source>
        <dbReference type="Proteomes" id="UP000251402"/>
    </source>
</evidence>